<evidence type="ECO:0000313" key="12">
    <source>
        <dbReference type="EMBL" id="PCG71495.1"/>
    </source>
</evidence>
<dbReference type="InterPro" id="IPR038377">
    <property type="entry name" value="Na/Glc_symporter_sf"/>
</dbReference>
<protein>
    <recommendedName>
        <fullName evidence="13">Sodium-coupled monocarboxylate transporter 1</fullName>
    </recommendedName>
</protein>
<comment type="similarity">
    <text evidence="2">Belongs to the sodium:solute symporter (SSF) (TC 2.A.21) family.</text>
</comment>
<evidence type="ECO:0000256" key="5">
    <source>
        <dbReference type="ARBA" id="ARBA00022692"/>
    </source>
</evidence>
<evidence type="ECO:0000256" key="9">
    <source>
        <dbReference type="ARBA" id="ARBA00023136"/>
    </source>
</evidence>
<feature type="transmembrane region" description="Helical" evidence="11">
    <location>
        <begin position="705"/>
        <end position="726"/>
    </location>
</feature>
<evidence type="ECO:0000256" key="6">
    <source>
        <dbReference type="ARBA" id="ARBA00022989"/>
    </source>
</evidence>
<evidence type="ECO:0008006" key="13">
    <source>
        <dbReference type="Google" id="ProtNLM"/>
    </source>
</evidence>
<evidence type="ECO:0000256" key="2">
    <source>
        <dbReference type="ARBA" id="ARBA00006434"/>
    </source>
</evidence>
<comment type="subcellular location">
    <subcellularLocation>
        <location evidence="1">Cell membrane</location>
        <topology evidence="1">Multi-pass membrane protein</topology>
    </subcellularLocation>
</comment>
<feature type="transmembrane region" description="Helical" evidence="11">
    <location>
        <begin position="513"/>
        <end position="533"/>
    </location>
</feature>
<feature type="transmembrane region" description="Helical" evidence="11">
    <location>
        <begin position="88"/>
        <end position="111"/>
    </location>
</feature>
<accession>A0A2A4JHE6</accession>
<evidence type="ECO:0000256" key="10">
    <source>
        <dbReference type="ARBA" id="ARBA00023201"/>
    </source>
</evidence>
<evidence type="ECO:0000256" key="8">
    <source>
        <dbReference type="ARBA" id="ARBA00023065"/>
    </source>
</evidence>
<keyword evidence="3" id="KW-0813">Transport</keyword>
<dbReference type="PROSITE" id="PS50283">
    <property type="entry name" value="NA_SOLUT_SYMP_3"/>
    <property type="match status" value="2"/>
</dbReference>
<dbReference type="Gene3D" id="1.20.1730.10">
    <property type="entry name" value="Sodium/glucose cotransporter"/>
    <property type="match status" value="2"/>
</dbReference>
<dbReference type="STRING" id="7102.A0A2A4JHE6"/>
<keyword evidence="10" id="KW-0739">Sodium transport</keyword>
<dbReference type="EMBL" id="NWSH01001371">
    <property type="protein sequence ID" value="PCG71495.1"/>
    <property type="molecule type" value="Genomic_DNA"/>
</dbReference>
<feature type="transmembrane region" description="Helical" evidence="11">
    <location>
        <begin position="803"/>
        <end position="823"/>
    </location>
</feature>
<feature type="transmembrane region" description="Helical" evidence="11">
    <location>
        <begin position="635"/>
        <end position="659"/>
    </location>
</feature>
<keyword evidence="7" id="KW-0915">Sodium</keyword>
<feature type="transmembrane region" description="Helical" evidence="11">
    <location>
        <begin position="389"/>
        <end position="409"/>
    </location>
</feature>
<keyword evidence="8" id="KW-0406">Ion transport</keyword>
<proteinExistence type="inferred from homology"/>
<feature type="transmembrane region" description="Helical" evidence="11">
    <location>
        <begin position="163"/>
        <end position="185"/>
    </location>
</feature>
<comment type="caution">
    <text evidence="12">The sequence shown here is derived from an EMBL/GenBank/DDBJ whole genome shotgun (WGS) entry which is preliminary data.</text>
</comment>
<keyword evidence="5 11" id="KW-0812">Transmembrane</keyword>
<feature type="transmembrane region" description="Helical" evidence="11">
    <location>
        <begin position="197"/>
        <end position="217"/>
    </location>
</feature>
<keyword evidence="6 11" id="KW-1133">Transmembrane helix</keyword>
<evidence type="ECO:0000256" key="11">
    <source>
        <dbReference type="SAM" id="Phobius"/>
    </source>
</evidence>
<feature type="transmembrane region" description="Helical" evidence="11">
    <location>
        <begin position="132"/>
        <end position="157"/>
    </location>
</feature>
<keyword evidence="9 11" id="KW-0472">Membrane</keyword>
<evidence type="ECO:0000256" key="4">
    <source>
        <dbReference type="ARBA" id="ARBA00022475"/>
    </source>
</evidence>
<gene>
    <name evidence="12" type="ORF">B5V51_1789</name>
</gene>
<feature type="transmembrane region" description="Helical" evidence="11">
    <location>
        <begin position="573"/>
        <end position="598"/>
    </location>
</feature>
<dbReference type="Pfam" id="PF00474">
    <property type="entry name" value="SSF"/>
    <property type="match status" value="2"/>
</dbReference>
<dbReference type="GO" id="GO:0005886">
    <property type="term" value="C:plasma membrane"/>
    <property type="evidence" value="ECO:0007669"/>
    <property type="project" value="UniProtKB-SubCell"/>
</dbReference>
<dbReference type="GO" id="GO:0006814">
    <property type="term" value="P:sodium ion transport"/>
    <property type="evidence" value="ECO:0007669"/>
    <property type="project" value="UniProtKB-KW"/>
</dbReference>
<dbReference type="PANTHER" id="PTHR42985">
    <property type="entry name" value="SODIUM-COUPLED MONOCARBOXYLATE TRANSPORTER"/>
    <property type="match status" value="1"/>
</dbReference>
<feature type="transmembrane region" description="Helical" evidence="11">
    <location>
        <begin position="345"/>
        <end position="369"/>
    </location>
</feature>
<dbReference type="InterPro" id="IPR001734">
    <property type="entry name" value="Na/solute_symporter"/>
</dbReference>
<keyword evidence="4" id="KW-1003">Cell membrane</keyword>
<dbReference type="NCBIfam" id="TIGR00813">
    <property type="entry name" value="sss"/>
    <property type="match status" value="1"/>
</dbReference>
<feature type="transmembrane region" description="Helical" evidence="11">
    <location>
        <begin position="244"/>
        <end position="262"/>
    </location>
</feature>
<feature type="transmembrane region" description="Helical" evidence="11">
    <location>
        <begin position="55"/>
        <end position="76"/>
    </location>
</feature>
<feature type="transmembrane region" description="Helical" evidence="11">
    <location>
        <begin position="448"/>
        <end position="470"/>
    </location>
</feature>
<dbReference type="AlphaFoldDB" id="A0A2A4JHE6"/>
<dbReference type="GO" id="GO:0015293">
    <property type="term" value="F:symporter activity"/>
    <property type="evidence" value="ECO:0007669"/>
    <property type="project" value="TreeGrafter"/>
</dbReference>
<feature type="transmembrane region" description="Helical" evidence="11">
    <location>
        <begin position="738"/>
        <end position="760"/>
    </location>
</feature>
<feature type="transmembrane region" description="Helical" evidence="11">
    <location>
        <begin position="283"/>
        <end position="308"/>
    </location>
</feature>
<reference evidence="12" key="1">
    <citation type="submission" date="2017-09" db="EMBL/GenBank/DDBJ databases">
        <title>Contemporary evolution of a Lepidopteran species, Heliothis virescens, in response to modern agricultural practices.</title>
        <authorList>
            <person name="Fritz M.L."/>
            <person name="Deyonke A.M."/>
            <person name="Papanicolaou A."/>
            <person name="Micinski S."/>
            <person name="Westbrook J."/>
            <person name="Gould F."/>
        </authorList>
    </citation>
    <scope>NUCLEOTIDE SEQUENCE [LARGE SCALE GENOMIC DNA]</scope>
    <source>
        <strain evidence="12">HvINT-</strain>
        <tissue evidence="12">Whole body</tissue>
    </source>
</reference>
<dbReference type="CDD" id="cd11492">
    <property type="entry name" value="SLC5sbd_NIS-SMVT"/>
    <property type="match status" value="1"/>
</dbReference>
<feature type="transmembrane region" description="Helical" evidence="11">
    <location>
        <begin position="679"/>
        <end position="699"/>
    </location>
</feature>
<dbReference type="InterPro" id="IPR051163">
    <property type="entry name" value="Sodium:Solute_Symporter_SSF"/>
</dbReference>
<evidence type="ECO:0000256" key="7">
    <source>
        <dbReference type="ARBA" id="ARBA00023053"/>
    </source>
</evidence>
<feature type="transmembrane region" description="Helical" evidence="11">
    <location>
        <begin position="15"/>
        <end position="34"/>
    </location>
</feature>
<feature type="transmembrane region" description="Helical" evidence="11">
    <location>
        <begin position="415"/>
        <end position="436"/>
    </location>
</feature>
<evidence type="ECO:0000256" key="1">
    <source>
        <dbReference type="ARBA" id="ARBA00004651"/>
    </source>
</evidence>
<evidence type="ECO:0000256" key="3">
    <source>
        <dbReference type="ARBA" id="ARBA00022448"/>
    </source>
</evidence>
<sequence>MPFTMNEGGFGVGDYVVFGVLCAVSCAGGLWYSAIGSKVKKVVDVKDYLLGGRTLSTFPVAMSLIASYVSGVTILGTPAEIYNYGTQYWLVVIGVSLSCIAVVTIYLPVFCTLRLTSSYEYLELRFNKNVRACASVLFLLDEVLFLPMIIFVPALAFNQLTGFSVYAVAGTMVTICGLYTVLGGLKAVVWTDSVQTGIMFIGVILVAAAGTIAVGGMKDVIEIVNETGRFELSNWSFSPFERQTGWGAVVGGFLYWTCFNSVNQTMVQRYMSLPTKRKAITAIFIFCIGAILAISLCVWCGLAAWATWVQGGCDPGGVPLVDDRLLPAFVTYVSRAKHLPGLPGVFLAGVFGAGLSSLSAVLNACALVVVEDIVRGWLKLQLKPFTEGILARVVTATLAIVSVVMLFVIEKLGGVLGVATALSAIAASATCGVFTLGMACWWVGPRGALAGAVAGALLAGTVSLGTQAAAAQGLRAPPLNITIDCARNASYVGLVDAIDPETIFPLFRISYHWIAPLGLVATMSVGMIVGYFFDKKDSLKMDAELFTPGVWRYLPQEAIERADDSRSTSSRAIFIFCIGAILAISLCVWCGLAAWATWVQGGCDPGGVPLVDDRLLPAFVTYVSRAKHLPGLPGVFLAGVFGAGLSSLSAVLNACALVVVEDIVRGWLKLQLKPFTEGILARVVTATLAIVSVVMLFVIEKLGGVLGVATALSAIAASATCGVFTLGMACWWVGPRGALAGAVAGALLAGTVSLGTQAAAAQGLRAPPLNITIDCARNASYVGLVDAIDPETIFPLFRISYHWIAPLGLVATMSVGMIVGYFFDKKDSLKMDAELFTPGVWRYLPQEAIERAGDTRRALVDRDTAPAHAAPLILATIDKIEINGEPSR</sequence>
<name>A0A2A4JHE6_HELVI</name>
<organism evidence="12">
    <name type="scientific">Heliothis virescens</name>
    <name type="common">Tobacco budworm moth</name>
    <dbReference type="NCBI Taxonomy" id="7102"/>
    <lineage>
        <taxon>Eukaryota</taxon>
        <taxon>Metazoa</taxon>
        <taxon>Ecdysozoa</taxon>
        <taxon>Arthropoda</taxon>
        <taxon>Hexapoda</taxon>
        <taxon>Insecta</taxon>
        <taxon>Pterygota</taxon>
        <taxon>Neoptera</taxon>
        <taxon>Endopterygota</taxon>
        <taxon>Lepidoptera</taxon>
        <taxon>Glossata</taxon>
        <taxon>Ditrysia</taxon>
        <taxon>Noctuoidea</taxon>
        <taxon>Noctuidae</taxon>
        <taxon>Heliothinae</taxon>
        <taxon>Heliothis</taxon>
    </lineage>
</organism>
<dbReference type="PANTHER" id="PTHR42985:SF41">
    <property type="entry name" value="GH19970P-RELATED"/>
    <property type="match status" value="1"/>
</dbReference>